<evidence type="ECO:0000313" key="2">
    <source>
        <dbReference type="EMBL" id="WUT84140.1"/>
    </source>
</evidence>
<dbReference type="InterPro" id="IPR052189">
    <property type="entry name" value="L-asp_N-monooxygenase_NS-form"/>
</dbReference>
<organism evidence="2 3">
    <name type="scientific">Streptomyces melanogenes</name>
    <dbReference type="NCBI Taxonomy" id="67326"/>
    <lineage>
        <taxon>Bacteria</taxon>
        <taxon>Bacillati</taxon>
        <taxon>Actinomycetota</taxon>
        <taxon>Actinomycetes</taxon>
        <taxon>Kitasatosporales</taxon>
        <taxon>Streptomycetaceae</taxon>
        <taxon>Streptomyces</taxon>
    </lineage>
</organism>
<proteinExistence type="predicted"/>
<dbReference type="EMBL" id="CP109019">
    <property type="protein sequence ID" value="WUT84140.1"/>
    <property type="molecule type" value="Genomic_DNA"/>
</dbReference>
<dbReference type="RefSeq" id="WP_329400310.1">
    <property type="nucleotide sequence ID" value="NZ_CP109019.1"/>
</dbReference>
<accession>A0ABZ1XN64</accession>
<gene>
    <name evidence="2" type="ORF">OG515_19055</name>
</gene>
<name>A0ABZ1XN64_9ACTN</name>
<dbReference type="PANTHER" id="PTHR40254:SF1">
    <property type="entry name" value="BLR0577 PROTEIN"/>
    <property type="match status" value="1"/>
</dbReference>
<evidence type="ECO:0000313" key="3">
    <source>
        <dbReference type="Proteomes" id="UP001432060"/>
    </source>
</evidence>
<dbReference type="InterPro" id="IPR038732">
    <property type="entry name" value="HpyO/CreE_NAD-binding"/>
</dbReference>
<evidence type="ECO:0000259" key="1">
    <source>
        <dbReference type="Pfam" id="PF13454"/>
    </source>
</evidence>
<dbReference type="PANTHER" id="PTHR40254">
    <property type="entry name" value="BLR0577 PROTEIN"/>
    <property type="match status" value="1"/>
</dbReference>
<reference evidence="2" key="1">
    <citation type="submission" date="2022-10" db="EMBL/GenBank/DDBJ databases">
        <title>The complete genomes of actinobacterial strains from the NBC collection.</title>
        <authorList>
            <person name="Joergensen T.S."/>
            <person name="Alvarez Arevalo M."/>
            <person name="Sterndorff E.B."/>
            <person name="Faurdal D."/>
            <person name="Vuksanovic O."/>
            <person name="Mourched A.-S."/>
            <person name="Charusanti P."/>
            <person name="Shaw S."/>
            <person name="Blin K."/>
            <person name="Weber T."/>
        </authorList>
    </citation>
    <scope>NUCLEOTIDE SEQUENCE</scope>
    <source>
        <strain evidence="2">NBC_00668</strain>
    </source>
</reference>
<sequence>MNGRLSVGIVGMGPRGLIVLERLCANAAVDPGARPVTVHTVDPAPAGAGRVWRTDQSAHLLMNTVAEQITVFTDASVSCAGPVVPGPNLYEWATLLAVVGEAEGYPDDVVAQARALGPNSYPTRALYGRYLRWAFRRTVETAPRHVTVRVHQDTAVELGELGEQGELAEQGGLGGPGARQVLRLAGGERLLLDAVVLTQGHLAAEPAPRSAARHTPPGNPADVDLDAIAPGEPVALRGLGLTFFDYLALLTQGRGGAFEERADGRLDYRASGREPRLYAGSRRGVPYQARGDNQKGLGERHDPLLLTPRTIAALRERAAAHGDVRFRRDVWPLIAREVEIVYYRTLLRRRGVSGEAVEEFLRGCLRCGAESPLEEELLRRHGIEEGDRWSWGTFESPYDAQSLCGPRQFTDWLVEHLDRDAARASGGNVGDPVKSALDALRDLRNEIRQVVDHAGLTGNSYRDELTGWYSPFNAALSIGPPRRRIAEMAALIRAGVLEPVGPGMRATPTTESDGFLISSSVVPGPPVHVTTLIEARIQDPDVRVTADPLLRGLLDTGRATPYRLPNPDGDPYETGALAVTERPSRLLDAHGRAHPRRFALGIPTEGVHWATAAGVRPGVDSVSLGDADAVAREVLGFGAVRPTGRVEAKAS</sequence>
<feature type="domain" description="FAD-dependent urate hydroxylase HpyO/Asp monooxygenase CreE-like FAD/NAD(P)-binding" evidence="1">
    <location>
        <begin position="9"/>
        <end position="201"/>
    </location>
</feature>
<protein>
    <submittedName>
        <fullName evidence="2">FAD/NAD(P)-binding protein</fullName>
    </submittedName>
</protein>
<dbReference type="Proteomes" id="UP001432060">
    <property type="component" value="Chromosome"/>
</dbReference>
<dbReference type="Pfam" id="PF13454">
    <property type="entry name" value="NAD_binding_9"/>
    <property type="match status" value="1"/>
</dbReference>
<keyword evidence="3" id="KW-1185">Reference proteome</keyword>